<evidence type="ECO:0000256" key="16">
    <source>
        <dbReference type="SAM" id="MobiDB-lite"/>
    </source>
</evidence>
<protein>
    <submittedName>
        <fullName evidence="19">P-loop containing nucleoside triphosphate hydrolase protein</fullName>
    </submittedName>
</protein>
<keyword evidence="9" id="KW-1002">Plastid outer membrane</keyword>
<evidence type="ECO:0000256" key="6">
    <source>
        <dbReference type="ARBA" id="ARBA00022692"/>
    </source>
</evidence>
<keyword evidence="15" id="KW-0175">Coiled coil</keyword>
<evidence type="ECO:0000256" key="10">
    <source>
        <dbReference type="ARBA" id="ARBA00022842"/>
    </source>
</evidence>
<evidence type="ECO:0000256" key="2">
    <source>
        <dbReference type="ARBA" id="ARBA00004167"/>
    </source>
</evidence>
<evidence type="ECO:0000256" key="9">
    <source>
        <dbReference type="ARBA" id="ARBA00022805"/>
    </source>
</evidence>
<evidence type="ECO:0000256" key="13">
    <source>
        <dbReference type="ARBA" id="ARBA00023136"/>
    </source>
</evidence>
<accession>A0A9P8VU48</accession>
<dbReference type="GO" id="GO:0016020">
    <property type="term" value="C:membrane"/>
    <property type="evidence" value="ECO:0007669"/>
    <property type="project" value="UniProtKB-SubCell"/>
</dbReference>
<organism evidence="19 20">
    <name type="scientific">Thelonectria olida</name>
    <dbReference type="NCBI Taxonomy" id="1576542"/>
    <lineage>
        <taxon>Eukaryota</taxon>
        <taxon>Fungi</taxon>
        <taxon>Dikarya</taxon>
        <taxon>Ascomycota</taxon>
        <taxon>Pezizomycotina</taxon>
        <taxon>Sordariomycetes</taxon>
        <taxon>Hypocreomycetidae</taxon>
        <taxon>Hypocreales</taxon>
        <taxon>Nectriaceae</taxon>
        <taxon>Thelonectria</taxon>
    </lineage>
</organism>
<evidence type="ECO:0000256" key="4">
    <source>
        <dbReference type="ARBA" id="ARBA00022528"/>
    </source>
</evidence>
<dbReference type="InterPro" id="IPR027417">
    <property type="entry name" value="P-loop_NTPase"/>
</dbReference>
<dbReference type="PANTHER" id="PTHR10903:SF135">
    <property type="entry name" value="TRANSLOCASE OF CHLOROPLAST 120, CHLOROPLASTIC-RELATED"/>
    <property type="match status" value="1"/>
</dbReference>
<evidence type="ECO:0000256" key="8">
    <source>
        <dbReference type="ARBA" id="ARBA00022801"/>
    </source>
</evidence>
<comment type="caution">
    <text evidence="19">The sequence shown here is derived from an EMBL/GenBank/DDBJ whole genome shotgun (WGS) entry which is preliminary data.</text>
</comment>
<keyword evidence="3" id="KW-0813">Transport</keyword>
<evidence type="ECO:0000256" key="15">
    <source>
        <dbReference type="SAM" id="Coils"/>
    </source>
</evidence>
<feature type="region of interest" description="Disordered" evidence="16">
    <location>
        <begin position="450"/>
        <end position="469"/>
    </location>
</feature>
<evidence type="ECO:0000256" key="12">
    <source>
        <dbReference type="ARBA" id="ARBA00022989"/>
    </source>
</evidence>
<dbReference type="GO" id="GO:0015031">
    <property type="term" value="P:protein transport"/>
    <property type="evidence" value="ECO:0007669"/>
    <property type="project" value="UniProtKB-KW"/>
</dbReference>
<dbReference type="SUPFAM" id="SSF52540">
    <property type="entry name" value="P-loop containing nucleoside triphosphate hydrolases"/>
    <property type="match status" value="1"/>
</dbReference>
<gene>
    <name evidence="19" type="ORF">B0T10DRAFT_567083</name>
</gene>
<evidence type="ECO:0000256" key="1">
    <source>
        <dbReference type="ARBA" id="ARBA00001946"/>
    </source>
</evidence>
<feature type="transmembrane region" description="Helical" evidence="17">
    <location>
        <begin position="432"/>
        <end position="449"/>
    </location>
</feature>
<evidence type="ECO:0000256" key="5">
    <source>
        <dbReference type="ARBA" id="ARBA00022640"/>
    </source>
</evidence>
<dbReference type="GO" id="GO:0005525">
    <property type="term" value="F:GTP binding"/>
    <property type="evidence" value="ECO:0007669"/>
    <property type="project" value="InterPro"/>
</dbReference>
<dbReference type="Pfam" id="PF01926">
    <property type="entry name" value="MMR_HSR1"/>
    <property type="match status" value="1"/>
</dbReference>
<dbReference type="OrthoDB" id="8954335at2759"/>
<dbReference type="Gene3D" id="3.40.50.300">
    <property type="entry name" value="P-loop containing nucleotide triphosphate hydrolases"/>
    <property type="match status" value="1"/>
</dbReference>
<dbReference type="InterPro" id="IPR006073">
    <property type="entry name" value="GTP-bd"/>
</dbReference>
<dbReference type="GO" id="GO:0046872">
    <property type="term" value="F:metal ion binding"/>
    <property type="evidence" value="ECO:0007669"/>
    <property type="project" value="UniProtKB-KW"/>
</dbReference>
<keyword evidence="10" id="KW-0460">Magnesium</keyword>
<keyword evidence="5" id="KW-0934">Plastid</keyword>
<feature type="compositionally biased region" description="Basic and acidic residues" evidence="16">
    <location>
        <begin position="359"/>
        <end position="374"/>
    </location>
</feature>
<dbReference type="GO" id="GO:0016787">
    <property type="term" value="F:hydrolase activity"/>
    <property type="evidence" value="ECO:0007669"/>
    <property type="project" value="UniProtKB-KW"/>
</dbReference>
<feature type="region of interest" description="Disordered" evidence="16">
    <location>
        <begin position="350"/>
        <end position="389"/>
    </location>
</feature>
<reference evidence="19 20" key="1">
    <citation type="journal article" date="2021" name="Nat. Commun.">
        <title>Genetic determinants of endophytism in the Arabidopsis root mycobiome.</title>
        <authorList>
            <person name="Mesny F."/>
            <person name="Miyauchi S."/>
            <person name="Thiergart T."/>
            <person name="Pickel B."/>
            <person name="Atanasova L."/>
            <person name="Karlsson M."/>
            <person name="Huettel B."/>
            <person name="Barry K.W."/>
            <person name="Haridas S."/>
            <person name="Chen C."/>
            <person name="Bauer D."/>
            <person name="Andreopoulos W."/>
            <person name="Pangilinan J."/>
            <person name="LaButti K."/>
            <person name="Riley R."/>
            <person name="Lipzen A."/>
            <person name="Clum A."/>
            <person name="Drula E."/>
            <person name="Henrissat B."/>
            <person name="Kohler A."/>
            <person name="Grigoriev I.V."/>
            <person name="Martin F.M."/>
            <person name="Hacquard S."/>
        </authorList>
    </citation>
    <scope>NUCLEOTIDE SEQUENCE [LARGE SCALE GENOMIC DNA]</scope>
    <source>
        <strain evidence="19 20">MPI-CAGE-CH-0241</strain>
    </source>
</reference>
<keyword evidence="11" id="KW-0653">Protein transport</keyword>
<keyword evidence="6 17" id="KW-0812">Transmembrane</keyword>
<dbReference type="Proteomes" id="UP000777438">
    <property type="component" value="Unassembled WGS sequence"/>
</dbReference>
<feature type="coiled-coil region" evidence="15">
    <location>
        <begin position="265"/>
        <end position="335"/>
    </location>
</feature>
<keyword evidence="7" id="KW-0479">Metal-binding</keyword>
<keyword evidence="4" id="KW-0150">Chloroplast</keyword>
<keyword evidence="12 17" id="KW-1133">Transmembrane helix</keyword>
<evidence type="ECO:0000256" key="14">
    <source>
        <dbReference type="ARBA" id="ARBA00024013"/>
    </source>
</evidence>
<dbReference type="InterPro" id="IPR045058">
    <property type="entry name" value="GIMA/IAN/Toc"/>
</dbReference>
<evidence type="ECO:0000256" key="17">
    <source>
        <dbReference type="SAM" id="Phobius"/>
    </source>
</evidence>
<evidence type="ECO:0000313" key="20">
    <source>
        <dbReference type="Proteomes" id="UP000777438"/>
    </source>
</evidence>
<dbReference type="PANTHER" id="PTHR10903">
    <property type="entry name" value="GTPASE, IMAP FAMILY MEMBER-RELATED"/>
    <property type="match status" value="1"/>
</dbReference>
<evidence type="ECO:0000259" key="18">
    <source>
        <dbReference type="Pfam" id="PF01926"/>
    </source>
</evidence>
<name>A0A9P8VU48_9HYPO</name>
<sequence>MVEDTIAQLCTSDVVILVMGLTGVGKSSFIESLTDEDAGIGHGLVSATTCLGLHCYMIGSRRVFFVDTPGFDDTNRSDTQIFQDIAFFLSQTYKLGLRLGGIIYLHRITDNRVSGSAMRSFNLVKKMCGPEAAKFATLVTTTWDAVQLESPKHDETAAREHELRTIDEYWGSMVNHGSPMQRWTGTRASALSILTTLLWLSDNRGPVVLRLQKELVDEHKDLDDTSAGLELAKHHGATWQQLQQELKALRVSFEQALEARDRASSQHLQTQRTELERQMAIAETAERDLREDLESLFALKTEEYQRVFFETQEEVAELSRQVQELKTELKAIKTREDQAGVVIKTEAWPSEGARAATKRTVDHERHDKLQGEGRNRHRPSHKSNDARKQEIEETLAKAEKRKLLKRNLLSILGMLGGLVTIAAGAATIQIPVVAAGIALFGTAAMKLDFSKKKKKKKEDGAWEVDDHDG</sequence>
<keyword evidence="8 19" id="KW-0378">Hydrolase</keyword>
<comment type="subcellular location">
    <subcellularLocation>
        <location evidence="2">Membrane</location>
        <topology evidence="2">Single-pass membrane protein</topology>
    </subcellularLocation>
    <subcellularLocation>
        <location evidence="14">Plastid</location>
        <location evidence="14">Chloroplast outer membrane</location>
    </subcellularLocation>
</comment>
<dbReference type="AlphaFoldDB" id="A0A9P8VU48"/>
<keyword evidence="13 17" id="KW-0472">Membrane</keyword>
<dbReference type="EMBL" id="JAGPYM010000036">
    <property type="protein sequence ID" value="KAH6874970.1"/>
    <property type="molecule type" value="Genomic_DNA"/>
</dbReference>
<feature type="domain" description="G" evidence="18">
    <location>
        <begin position="16"/>
        <end position="72"/>
    </location>
</feature>
<dbReference type="CDD" id="cd00882">
    <property type="entry name" value="Ras_like_GTPase"/>
    <property type="match status" value="1"/>
</dbReference>
<comment type="cofactor">
    <cofactor evidence="1">
        <name>Mg(2+)</name>
        <dbReference type="ChEBI" id="CHEBI:18420"/>
    </cofactor>
</comment>
<evidence type="ECO:0000256" key="11">
    <source>
        <dbReference type="ARBA" id="ARBA00022927"/>
    </source>
</evidence>
<evidence type="ECO:0000256" key="3">
    <source>
        <dbReference type="ARBA" id="ARBA00022448"/>
    </source>
</evidence>
<proteinExistence type="predicted"/>
<keyword evidence="20" id="KW-1185">Reference proteome</keyword>
<evidence type="ECO:0000313" key="19">
    <source>
        <dbReference type="EMBL" id="KAH6874970.1"/>
    </source>
</evidence>
<evidence type="ECO:0000256" key="7">
    <source>
        <dbReference type="ARBA" id="ARBA00022723"/>
    </source>
</evidence>